<feature type="repeat" description="WD" evidence="3">
    <location>
        <begin position="970"/>
        <end position="1002"/>
    </location>
</feature>
<protein>
    <recommendedName>
        <fullName evidence="5">NACHT domain-containing protein</fullName>
    </recommendedName>
</protein>
<dbReference type="SUPFAM" id="SSF50978">
    <property type="entry name" value="WD40 repeat-like"/>
    <property type="match status" value="1"/>
</dbReference>
<feature type="repeat" description="WD" evidence="3">
    <location>
        <begin position="1056"/>
        <end position="1097"/>
    </location>
</feature>
<evidence type="ECO:0000256" key="2">
    <source>
        <dbReference type="ARBA" id="ARBA00022737"/>
    </source>
</evidence>
<dbReference type="AlphaFoldDB" id="A0A0C3KEB6"/>
<dbReference type="InterPro" id="IPR056884">
    <property type="entry name" value="NPHP3-like_N"/>
</dbReference>
<dbReference type="InterPro" id="IPR036322">
    <property type="entry name" value="WD40_repeat_dom_sf"/>
</dbReference>
<dbReference type="HOGENOM" id="CLU_000288_6_0_1"/>
<dbReference type="InterPro" id="IPR020472">
    <property type="entry name" value="WD40_PAC1"/>
</dbReference>
<dbReference type="PROSITE" id="PS50837">
    <property type="entry name" value="NACHT"/>
    <property type="match status" value="1"/>
</dbReference>
<feature type="compositionally biased region" description="Low complexity" evidence="4">
    <location>
        <begin position="12"/>
        <end position="23"/>
    </location>
</feature>
<evidence type="ECO:0000256" key="3">
    <source>
        <dbReference type="PROSITE-ProRule" id="PRU00221"/>
    </source>
</evidence>
<dbReference type="InParanoid" id="A0A0C3KEB6"/>
<evidence type="ECO:0000256" key="1">
    <source>
        <dbReference type="ARBA" id="ARBA00022574"/>
    </source>
</evidence>
<feature type="repeat" description="WD" evidence="3">
    <location>
        <begin position="927"/>
        <end position="959"/>
    </location>
</feature>
<name>A0A0C3KEB6_PISTI</name>
<feature type="repeat" description="WD" evidence="3">
    <location>
        <begin position="1099"/>
        <end position="1140"/>
    </location>
</feature>
<keyword evidence="2" id="KW-0677">Repeat</keyword>
<evidence type="ECO:0000256" key="4">
    <source>
        <dbReference type="SAM" id="MobiDB-lite"/>
    </source>
</evidence>
<dbReference type="SMART" id="SM00320">
    <property type="entry name" value="WD40"/>
    <property type="match status" value="6"/>
</dbReference>
<feature type="repeat" description="WD" evidence="3">
    <location>
        <begin position="1142"/>
        <end position="1169"/>
    </location>
</feature>
<dbReference type="Gene3D" id="3.40.50.300">
    <property type="entry name" value="P-loop containing nucleotide triphosphate hydrolases"/>
    <property type="match status" value="1"/>
</dbReference>
<feature type="repeat" description="WD" evidence="3">
    <location>
        <begin position="1013"/>
        <end position="1045"/>
    </location>
</feature>
<dbReference type="PANTHER" id="PTHR44129">
    <property type="entry name" value="WD REPEAT-CONTAINING PROTEIN POP1"/>
    <property type="match status" value="1"/>
</dbReference>
<dbReference type="InterPro" id="IPR050349">
    <property type="entry name" value="WD_LIS1/nudF_dynein_reg"/>
</dbReference>
<dbReference type="InterPro" id="IPR027417">
    <property type="entry name" value="P-loop_NTPase"/>
</dbReference>
<evidence type="ECO:0000313" key="7">
    <source>
        <dbReference type="Proteomes" id="UP000054217"/>
    </source>
</evidence>
<dbReference type="InterPro" id="IPR007111">
    <property type="entry name" value="NACHT_NTPase"/>
</dbReference>
<dbReference type="Gene3D" id="2.130.10.10">
    <property type="entry name" value="YVTN repeat-like/Quinoprotein amine dehydrogenase"/>
    <property type="match status" value="3"/>
</dbReference>
<feature type="region of interest" description="Disordered" evidence="4">
    <location>
        <begin position="49"/>
        <end position="126"/>
    </location>
</feature>
<evidence type="ECO:0000259" key="5">
    <source>
        <dbReference type="PROSITE" id="PS50837"/>
    </source>
</evidence>
<dbReference type="STRING" id="870435.A0A0C3KEB6"/>
<dbReference type="InterPro" id="IPR001680">
    <property type="entry name" value="WD40_rpt"/>
</dbReference>
<keyword evidence="7" id="KW-1185">Reference proteome</keyword>
<evidence type="ECO:0000313" key="6">
    <source>
        <dbReference type="EMBL" id="KIO07942.1"/>
    </source>
</evidence>
<dbReference type="SUPFAM" id="SSF52540">
    <property type="entry name" value="P-loop containing nucleoside triphosphate hydrolases"/>
    <property type="match status" value="1"/>
</dbReference>
<feature type="region of interest" description="Disordered" evidence="4">
    <location>
        <begin position="1"/>
        <end position="23"/>
    </location>
</feature>
<accession>A0A0C3KEB6</accession>
<proteinExistence type="predicted"/>
<dbReference type="Pfam" id="PF00400">
    <property type="entry name" value="WD40"/>
    <property type="match status" value="6"/>
</dbReference>
<keyword evidence="1 3" id="KW-0853">WD repeat</keyword>
<reference evidence="7" key="2">
    <citation type="submission" date="2015-01" db="EMBL/GenBank/DDBJ databases">
        <title>Evolutionary Origins and Diversification of the Mycorrhizal Mutualists.</title>
        <authorList>
            <consortium name="DOE Joint Genome Institute"/>
            <consortium name="Mycorrhizal Genomics Consortium"/>
            <person name="Kohler A."/>
            <person name="Kuo A."/>
            <person name="Nagy L.G."/>
            <person name="Floudas D."/>
            <person name="Copeland A."/>
            <person name="Barry K.W."/>
            <person name="Cichocki N."/>
            <person name="Veneault-Fourrey C."/>
            <person name="LaButti K."/>
            <person name="Lindquist E.A."/>
            <person name="Lipzen A."/>
            <person name="Lundell T."/>
            <person name="Morin E."/>
            <person name="Murat C."/>
            <person name="Riley R."/>
            <person name="Ohm R."/>
            <person name="Sun H."/>
            <person name="Tunlid A."/>
            <person name="Henrissat B."/>
            <person name="Grigoriev I.V."/>
            <person name="Hibbett D.S."/>
            <person name="Martin F."/>
        </authorList>
    </citation>
    <scope>NUCLEOTIDE SEQUENCE [LARGE SCALE GENOMIC DNA]</scope>
    <source>
        <strain evidence="7">Marx 270</strain>
    </source>
</reference>
<dbReference type="EMBL" id="KN831958">
    <property type="protein sequence ID" value="KIO07942.1"/>
    <property type="molecule type" value="Genomic_DNA"/>
</dbReference>
<dbReference type="InterPro" id="IPR015943">
    <property type="entry name" value="WD40/YVTN_repeat-like_dom_sf"/>
</dbReference>
<dbReference type="PROSITE" id="PS50082">
    <property type="entry name" value="WD_REPEATS_2"/>
    <property type="match status" value="6"/>
</dbReference>
<dbReference type="OrthoDB" id="163438at2759"/>
<sequence length="1169" mass="127366">MARRIFRCRKPSGSASNSVSSQGGVALNAATSGSVTRMPLARMRRIFRRSNQGPIAAQTADTGAGGGAQEQPEQSQAAPTQETQRPAHGSETLPAAHDVDTVVGPSGDTSEGAVGPASGASTTLDPVSALVRSGVDDAQQTLDRMTPMPGVGQSATKLVAQADTAATNIQNFSNTYLQPLKTFNSVITSLANVHPYAQIALGILTAAAQSLLNQVNLDRDVADLLDTVKTVYGFLLEDDTIRKIDSMKETLGKIAQVIGDAARFIKGYSETKNFWKRLGKNIISETQTTTDGYVKLLNALMQQYRDLAIRDIHINVHQVLEGLKRARGELDVVRGDLDVVRGDLREMNLEGMAYAGGAGVNKTKRCLDGTRTEILTEIVSWIHNTNEDAPRIFWLYGQAGRGKSAIAHTISLWLKDTGGFGSCFCFARDRQAERREEKIFTTIARDLADRDRTFRRALADILAEDHSLKTTSDVTLQWEKLILEPLSKASSTIIGSMVVVIDALDESGAEPSRRHILSVLGSLANDLPPNLRVFITSRPLPDIEHVLRAARHVKTTSLDDVFAGWTERDIRLYVSEQLGHLPEIRDTEVQRVSQKADCLFEWARLACDFIKSNQAGTTVRERYDEVITLESEEGRTLLDATYLTILKNAIPDSTKARQRYRSVMGQVVMTLEPLPMVALNRMRRQFPNEQDRYDVVVILEFMSPVLGGITDPSSPVRPLHASFYDFLTDPSRSGDYFVDTSCAYNLAVATLRILHGDLRFNICGLESSYLSNAEVADLPKRISKNIPPHLSYSCQFWSQHLQQIGFDLALAQLVKDLMRSDKILFWLEAMSLLGGVGNTAAALISTKTWLLNQDDIENTLGLVEDGIRFIQSSSGAIAHSAPHLYVSGLAFIPRKTSLSMMLMTNFSFLPQVVGGPEHWSATQLLGLEGHTDGVMSVAFSPDGKRIVSGSMDKTVRVWDAVRGVGTGSHLEGHTDAVLSVAFSPDGKRIVSGSLDKTVRVWDAVRGVEIGNHLEGHTGAVSSVAFSPDGRRIVSGSGDKTVRVWDAVRGVEIGSPLEGHTHGVWSVAFSPDGKRIVSGSLDKTVRMWDAERGVEIGSHLEGHSDAVSSVAFSPDGKRIVSGSPDKTVRVWDAERGVEIGSHLEEHADGVLSVAFSPDGKRIVSGSEDKT</sequence>
<organism evidence="6 7">
    <name type="scientific">Pisolithus tinctorius Marx 270</name>
    <dbReference type="NCBI Taxonomy" id="870435"/>
    <lineage>
        <taxon>Eukaryota</taxon>
        <taxon>Fungi</taxon>
        <taxon>Dikarya</taxon>
        <taxon>Basidiomycota</taxon>
        <taxon>Agaricomycotina</taxon>
        <taxon>Agaricomycetes</taxon>
        <taxon>Agaricomycetidae</taxon>
        <taxon>Boletales</taxon>
        <taxon>Sclerodermatineae</taxon>
        <taxon>Pisolithaceae</taxon>
        <taxon>Pisolithus</taxon>
    </lineage>
</organism>
<dbReference type="Pfam" id="PF24883">
    <property type="entry name" value="NPHP3_N"/>
    <property type="match status" value="1"/>
</dbReference>
<dbReference type="Proteomes" id="UP000054217">
    <property type="component" value="Unassembled WGS sequence"/>
</dbReference>
<dbReference type="PRINTS" id="PR00320">
    <property type="entry name" value="GPROTEINBRPT"/>
</dbReference>
<dbReference type="PROSITE" id="PS50294">
    <property type="entry name" value="WD_REPEATS_REGION"/>
    <property type="match status" value="6"/>
</dbReference>
<feature type="domain" description="NACHT" evidence="5">
    <location>
        <begin position="391"/>
        <end position="539"/>
    </location>
</feature>
<reference evidence="6 7" key="1">
    <citation type="submission" date="2014-04" db="EMBL/GenBank/DDBJ databases">
        <authorList>
            <consortium name="DOE Joint Genome Institute"/>
            <person name="Kuo A."/>
            <person name="Kohler A."/>
            <person name="Costa M.D."/>
            <person name="Nagy L.G."/>
            <person name="Floudas D."/>
            <person name="Copeland A."/>
            <person name="Barry K.W."/>
            <person name="Cichocki N."/>
            <person name="Veneault-Fourrey C."/>
            <person name="LaButti K."/>
            <person name="Lindquist E.A."/>
            <person name="Lipzen A."/>
            <person name="Lundell T."/>
            <person name="Morin E."/>
            <person name="Murat C."/>
            <person name="Sun H."/>
            <person name="Tunlid A."/>
            <person name="Henrissat B."/>
            <person name="Grigoriev I.V."/>
            <person name="Hibbett D.S."/>
            <person name="Martin F."/>
            <person name="Nordberg H.P."/>
            <person name="Cantor M.N."/>
            <person name="Hua S.X."/>
        </authorList>
    </citation>
    <scope>NUCLEOTIDE SEQUENCE [LARGE SCALE GENOMIC DNA]</scope>
    <source>
        <strain evidence="6 7">Marx 270</strain>
    </source>
</reference>
<dbReference type="CDD" id="cd00200">
    <property type="entry name" value="WD40"/>
    <property type="match status" value="1"/>
</dbReference>
<feature type="non-terminal residue" evidence="6">
    <location>
        <position position="1169"/>
    </location>
</feature>
<feature type="compositionally biased region" description="Basic residues" evidence="4">
    <location>
        <begin position="1"/>
        <end position="10"/>
    </location>
</feature>
<gene>
    <name evidence="6" type="ORF">M404DRAFT_23209</name>
</gene>
<feature type="compositionally biased region" description="Low complexity" evidence="4">
    <location>
        <begin position="69"/>
        <end position="79"/>
    </location>
</feature>